<sequence length="61" mass="6632">MCLSTAVRADNPDEILMEYVQSLSIDGDSITLVDLMGEKKVIRGNLTFADLTGAVLKIDCK</sequence>
<dbReference type="HOGENOM" id="CLU_2913706_0_0_9"/>
<evidence type="ECO:0008006" key="3">
    <source>
        <dbReference type="Google" id="ProtNLM"/>
    </source>
</evidence>
<dbReference type="InterPro" id="IPR019300">
    <property type="entry name" value="CooT"/>
</dbReference>
<dbReference type="KEGG" id="bpb:bpr_I1777"/>
<dbReference type="RefSeq" id="WP_013281167.1">
    <property type="nucleotide sequence ID" value="NC_014387.1"/>
</dbReference>
<protein>
    <recommendedName>
        <fullName evidence="3">RNA-binding protein</fullName>
    </recommendedName>
</protein>
<dbReference type="Pfam" id="PF10133">
    <property type="entry name" value="CooT"/>
    <property type="match status" value="1"/>
</dbReference>
<reference evidence="1 2" key="1">
    <citation type="journal article" date="2010" name="PLoS ONE">
        <title>The glycobiome of the rumen bacterium Butyrivibrio proteoclasticus B316(T) highlights adaptation to a polysaccharide-rich environment.</title>
        <authorList>
            <person name="Kelly W.J."/>
            <person name="Leahy S.C."/>
            <person name="Altermann E."/>
            <person name="Yeoman C.J."/>
            <person name="Dunne J.C."/>
            <person name="Kong Z."/>
            <person name="Pacheco D.M."/>
            <person name="Li D."/>
            <person name="Noel S.J."/>
            <person name="Moon C.D."/>
            <person name="Cookson A.L."/>
            <person name="Attwood G.T."/>
        </authorList>
    </citation>
    <scope>NUCLEOTIDE SEQUENCE [LARGE SCALE GENOMIC DNA]</scope>
    <source>
        <strain evidence="2">ATCC 51982 / DSM 14932 / B316</strain>
    </source>
</reference>
<name>E0RV94_BUTPB</name>
<evidence type="ECO:0000313" key="1">
    <source>
        <dbReference type="EMBL" id="ADL34513.1"/>
    </source>
</evidence>
<organism evidence="1 2">
    <name type="scientific">Butyrivibrio proteoclasticus (strain ATCC 51982 / DSM 14932 / B316)</name>
    <name type="common">Clostridium proteoclasticum</name>
    <dbReference type="NCBI Taxonomy" id="515622"/>
    <lineage>
        <taxon>Bacteria</taxon>
        <taxon>Bacillati</taxon>
        <taxon>Bacillota</taxon>
        <taxon>Clostridia</taxon>
        <taxon>Lachnospirales</taxon>
        <taxon>Lachnospiraceae</taxon>
        <taxon>Butyrivibrio</taxon>
    </lineage>
</organism>
<proteinExistence type="predicted"/>
<keyword evidence="2" id="KW-1185">Reference proteome</keyword>
<gene>
    <name evidence="1" type="ordered locus">bpr_I1777</name>
</gene>
<evidence type="ECO:0000313" key="2">
    <source>
        <dbReference type="Proteomes" id="UP000001299"/>
    </source>
</evidence>
<dbReference type="AlphaFoldDB" id="E0RV94"/>
<accession>E0RV94</accession>
<dbReference type="eggNOG" id="COG1532">
    <property type="taxonomic scope" value="Bacteria"/>
</dbReference>
<dbReference type="Proteomes" id="UP000001299">
    <property type="component" value="Chromosome 1"/>
</dbReference>
<dbReference type="EMBL" id="CP001810">
    <property type="protein sequence ID" value="ADL34513.1"/>
    <property type="molecule type" value="Genomic_DNA"/>
</dbReference>